<proteinExistence type="predicted"/>
<dbReference type="RefSeq" id="WP_406856146.1">
    <property type="nucleotide sequence ID" value="NZ_CP157484.1"/>
</dbReference>
<dbReference type="EMBL" id="CP157484">
    <property type="protein sequence ID" value="XBO39304.1"/>
    <property type="molecule type" value="Genomic_DNA"/>
</dbReference>
<protein>
    <submittedName>
        <fullName evidence="1">Uncharacterized protein</fullName>
    </submittedName>
</protein>
<name>A0AAU7JGP2_9HYPH</name>
<gene>
    <name evidence="1" type="ORF">ABEG18_00520</name>
</gene>
<reference evidence="1" key="1">
    <citation type="submission" date="2024-05" db="EMBL/GenBank/DDBJ databases">
        <authorList>
            <person name="Kim S."/>
            <person name="Heo J."/>
            <person name="Choi H."/>
            <person name="Choi Y."/>
            <person name="Kwon S.-W."/>
            <person name="Kim Y."/>
        </authorList>
    </citation>
    <scope>NUCLEOTIDE SEQUENCE</scope>
    <source>
        <strain evidence="1">KACC 23698</strain>
    </source>
</reference>
<sequence>MAEVTTKVRTGEHLRKLFAILLSHPEELKASVALEVRYYPGTLGRDLPLPHLDNLAK</sequence>
<dbReference type="AlphaFoldDB" id="A0AAU7JGP2"/>
<accession>A0AAU7JGP2</accession>
<evidence type="ECO:0000313" key="1">
    <source>
        <dbReference type="EMBL" id="XBO39304.1"/>
    </source>
</evidence>
<organism evidence="1">
    <name type="scientific">Alsobacter sp. KACC 23698</name>
    <dbReference type="NCBI Taxonomy" id="3149229"/>
    <lineage>
        <taxon>Bacteria</taxon>
        <taxon>Pseudomonadati</taxon>
        <taxon>Pseudomonadota</taxon>
        <taxon>Alphaproteobacteria</taxon>
        <taxon>Hyphomicrobiales</taxon>
        <taxon>Alsobacteraceae</taxon>
        <taxon>Alsobacter</taxon>
    </lineage>
</organism>